<gene>
    <name evidence="7 12" type="primary">recA</name>
    <name evidence="12" type="ORF">OC725_01635</name>
</gene>
<evidence type="ECO:0000256" key="6">
    <source>
        <dbReference type="ARBA" id="ARBA00023172"/>
    </source>
</evidence>
<protein>
    <recommendedName>
        <fullName evidence="2 7">Protein RecA</fullName>
    </recommendedName>
    <alternativeName>
        <fullName evidence="7 8">Recombinase A</fullName>
    </alternativeName>
</protein>
<keyword evidence="7 8" id="KW-0234">DNA repair</keyword>
<comment type="caution">
    <text evidence="12">The sequence shown here is derived from an EMBL/GenBank/DDBJ whole genome shotgun (WGS) entry which is preliminary data.</text>
</comment>
<dbReference type="SUPFAM" id="SSF54752">
    <property type="entry name" value="RecA protein, C-terminal domain"/>
    <property type="match status" value="1"/>
</dbReference>
<proteinExistence type="inferred from homology"/>
<evidence type="ECO:0000313" key="12">
    <source>
        <dbReference type="EMBL" id="MEK0311969.1"/>
    </source>
</evidence>
<organism evidence="12 13">
    <name type="scientific">Candidatus Phytoplasma fabacearum</name>
    <dbReference type="NCBI Taxonomy" id="2982628"/>
    <lineage>
        <taxon>Bacteria</taxon>
        <taxon>Bacillati</taxon>
        <taxon>Mycoplasmatota</taxon>
        <taxon>Mollicutes</taxon>
        <taxon>Acholeplasmatales</taxon>
        <taxon>Acholeplasmataceae</taxon>
        <taxon>Candidatus Phytoplasma</taxon>
        <taxon>16SrII (Peanut WB group)</taxon>
    </lineage>
</organism>
<dbReference type="SMART" id="SM00382">
    <property type="entry name" value="AAA"/>
    <property type="match status" value="1"/>
</dbReference>
<reference evidence="12 13" key="1">
    <citation type="journal article" date="2023" name="Int. J. Syst. Evol. Microbiol.">
        <title>The observation of taxonomic boundaries for the 16SrII and 16SrXXV phytoplasmas using genome-based delimitation.</title>
        <authorList>
            <person name="Rodrigues Jardim B."/>
            <person name="Tran-Nguyen L.T.T."/>
            <person name="Gambley C."/>
            <person name="Al-Sadi A.M."/>
            <person name="Al-Subhi A.M."/>
            <person name="Foissac X."/>
            <person name="Salar P."/>
            <person name="Cai H."/>
            <person name="Yang J.Y."/>
            <person name="Davis R."/>
            <person name="Jones L."/>
            <person name="Rodoni B."/>
            <person name="Constable F.E."/>
        </authorList>
    </citation>
    <scope>NUCLEOTIDE SEQUENCE [LARGE SCALE GENOMIC DNA]</scope>
    <source>
        <strain evidence="12">BAWM-322</strain>
    </source>
</reference>
<keyword evidence="6 7" id="KW-0233">DNA recombination</keyword>
<keyword evidence="5 7" id="KW-0238">DNA-binding</keyword>
<dbReference type="InterPro" id="IPR023400">
    <property type="entry name" value="RecA_C_sf"/>
</dbReference>
<dbReference type="InterPro" id="IPR049261">
    <property type="entry name" value="RecA-like_C"/>
</dbReference>
<dbReference type="SUPFAM" id="SSF52540">
    <property type="entry name" value="P-loop containing nucleoside triphosphate hydrolases"/>
    <property type="match status" value="1"/>
</dbReference>
<dbReference type="Proteomes" id="UP001382955">
    <property type="component" value="Unassembled WGS sequence"/>
</dbReference>
<evidence type="ECO:0000256" key="4">
    <source>
        <dbReference type="ARBA" id="ARBA00022840"/>
    </source>
</evidence>
<name>A0ABU8ZT87_9MOLU</name>
<dbReference type="PRINTS" id="PR00142">
    <property type="entry name" value="RECA"/>
</dbReference>
<sequence length="338" mass="37060">MSKEIFKKPPLTETISEIEKLFGKGSIMKMNSDKVEPIESISTGSLGLDIALSIGGLPKGRIIEIFGPESAGKTTLALHVIAEAQKSGGLVAFIDAENSLDINYAKNIGVDVDNMLISQPDSGENALNIANFLIQKNVVDLVVVDSVAALAPLAELNGEVGDSYVGIHARMMNQALRKQSYIVSKSNSILIYINQLREKVGITFGNNEITPGGKGLKFFTSVRLDVRKTSELIKDNDQVIGVKTNVRIVKSKVCPPYKTVSFDILYGKGISKISEILDLAVSLNLIKKNGMWYSYNEKQIGQGREKAREFLMKNSDIANKLELSIRQYYNLNADTKEV</sequence>
<evidence type="ECO:0000259" key="11">
    <source>
        <dbReference type="PROSITE" id="PS50163"/>
    </source>
</evidence>
<dbReference type="PROSITE" id="PS50163">
    <property type="entry name" value="RECA_3"/>
    <property type="match status" value="1"/>
</dbReference>
<evidence type="ECO:0000256" key="7">
    <source>
        <dbReference type="HAMAP-Rule" id="MF_00268"/>
    </source>
</evidence>
<comment type="function">
    <text evidence="7">Can catalyze the hydrolysis of ATP in the presence of single-stranded DNA, the ATP-dependent uptake of single-stranded DNA by duplex DNA, and the ATP-dependent hybridization of homologous single-stranded DNAs. It interacts with LexA causing its activation and leading to its autocatalytic cleavage.</text>
</comment>
<comment type="similarity">
    <text evidence="1 7 9">Belongs to the RecA family.</text>
</comment>
<evidence type="ECO:0000256" key="9">
    <source>
        <dbReference type="RuleBase" id="RU004527"/>
    </source>
</evidence>
<feature type="domain" description="RecA family profile 1" evidence="10">
    <location>
        <begin position="37"/>
        <end position="196"/>
    </location>
</feature>
<dbReference type="InterPro" id="IPR013765">
    <property type="entry name" value="DNA_recomb/repair_RecA"/>
</dbReference>
<comment type="subcellular location">
    <subcellularLocation>
        <location evidence="7">Cytoplasm</location>
    </subcellularLocation>
</comment>
<evidence type="ECO:0000256" key="8">
    <source>
        <dbReference type="RuleBase" id="RU000526"/>
    </source>
</evidence>
<feature type="domain" description="RecA family profile 2" evidence="11">
    <location>
        <begin position="201"/>
        <end position="275"/>
    </location>
</feature>
<evidence type="ECO:0000256" key="3">
    <source>
        <dbReference type="ARBA" id="ARBA00022741"/>
    </source>
</evidence>
<dbReference type="PANTHER" id="PTHR45900">
    <property type="entry name" value="RECA"/>
    <property type="match status" value="1"/>
</dbReference>
<keyword evidence="4 7" id="KW-0067">ATP-binding</keyword>
<dbReference type="InterPro" id="IPR020588">
    <property type="entry name" value="RecA_ATP-bd"/>
</dbReference>
<evidence type="ECO:0000313" key="13">
    <source>
        <dbReference type="Proteomes" id="UP001382955"/>
    </source>
</evidence>
<evidence type="ECO:0000256" key="1">
    <source>
        <dbReference type="ARBA" id="ARBA00009391"/>
    </source>
</evidence>
<dbReference type="InterPro" id="IPR003593">
    <property type="entry name" value="AAA+_ATPase"/>
</dbReference>
<dbReference type="NCBIfam" id="TIGR02012">
    <property type="entry name" value="tigrfam_recA"/>
    <property type="match status" value="1"/>
</dbReference>
<accession>A0ABU8ZT87</accession>
<dbReference type="PANTHER" id="PTHR45900:SF1">
    <property type="entry name" value="MITOCHONDRIAL DNA REPAIR PROTEIN RECA HOMOLOG-RELATED"/>
    <property type="match status" value="1"/>
</dbReference>
<dbReference type="InterPro" id="IPR027417">
    <property type="entry name" value="P-loop_NTPase"/>
</dbReference>
<keyword evidence="7 9" id="KW-0227">DNA damage</keyword>
<dbReference type="InterPro" id="IPR049428">
    <property type="entry name" value="RecA-like_N"/>
</dbReference>
<dbReference type="Pfam" id="PF21096">
    <property type="entry name" value="RecA_C"/>
    <property type="match status" value="1"/>
</dbReference>
<dbReference type="Gene3D" id="3.40.50.300">
    <property type="entry name" value="P-loop containing nucleotide triphosphate hydrolases"/>
    <property type="match status" value="1"/>
</dbReference>
<dbReference type="EMBL" id="JAOSIK010000013">
    <property type="protein sequence ID" value="MEK0311969.1"/>
    <property type="molecule type" value="Genomic_DNA"/>
</dbReference>
<dbReference type="InterPro" id="IPR020587">
    <property type="entry name" value="RecA_monomer-monomer_interface"/>
</dbReference>
<dbReference type="Pfam" id="PF00154">
    <property type="entry name" value="RecA_N"/>
    <property type="match status" value="1"/>
</dbReference>
<keyword evidence="7" id="KW-0963">Cytoplasm</keyword>
<keyword evidence="13" id="KW-1185">Reference proteome</keyword>
<dbReference type="RefSeq" id="WP_304512558.1">
    <property type="nucleotide sequence ID" value="NZ_JAOSIK010000013.1"/>
</dbReference>
<dbReference type="HAMAP" id="MF_00268">
    <property type="entry name" value="RecA"/>
    <property type="match status" value="1"/>
</dbReference>
<dbReference type="PROSITE" id="PS50162">
    <property type="entry name" value="RECA_2"/>
    <property type="match status" value="1"/>
</dbReference>
<evidence type="ECO:0000256" key="2">
    <source>
        <dbReference type="ARBA" id="ARBA00015553"/>
    </source>
</evidence>
<keyword evidence="3 7" id="KW-0547">Nucleotide-binding</keyword>
<dbReference type="CDD" id="cd00983">
    <property type="entry name" value="RecA"/>
    <property type="match status" value="1"/>
</dbReference>
<comment type="caution">
    <text evidence="7">Lacks conserved residue(s) required for the propagation of feature annotation.</text>
</comment>
<evidence type="ECO:0000256" key="5">
    <source>
        <dbReference type="ARBA" id="ARBA00023125"/>
    </source>
</evidence>
<keyword evidence="7 8" id="KW-0742">SOS response</keyword>
<evidence type="ECO:0000259" key="10">
    <source>
        <dbReference type="PROSITE" id="PS50162"/>
    </source>
</evidence>